<protein>
    <submittedName>
        <fullName evidence="1">Uncharacterized protein</fullName>
    </submittedName>
</protein>
<dbReference type="EMBL" id="CAJNIZ010009507">
    <property type="protein sequence ID" value="CAE7282789.1"/>
    <property type="molecule type" value="Genomic_DNA"/>
</dbReference>
<evidence type="ECO:0000313" key="1">
    <source>
        <dbReference type="EMBL" id="CAE7282789.1"/>
    </source>
</evidence>
<organism evidence="1 2">
    <name type="scientific">Symbiodinium pilosum</name>
    <name type="common">Dinoflagellate</name>
    <dbReference type="NCBI Taxonomy" id="2952"/>
    <lineage>
        <taxon>Eukaryota</taxon>
        <taxon>Sar</taxon>
        <taxon>Alveolata</taxon>
        <taxon>Dinophyceae</taxon>
        <taxon>Suessiales</taxon>
        <taxon>Symbiodiniaceae</taxon>
        <taxon>Symbiodinium</taxon>
    </lineage>
</organism>
<dbReference type="OrthoDB" id="424248at2759"/>
<reference evidence="1" key="1">
    <citation type="submission" date="2021-02" db="EMBL/GenBank/DDBJ databases">
        <authorList>
            <person name="Dougan E. K."/>
            <person name="Rhodes N."/>
            <person name="Thang M."/>
            <person name="Chan C."/>
        </authorList>
    </citation>
    <scope>NUCLEOTIDE SEQUENCE</scope>
</reference>
<keyword evidence="2" id="KW-1185">Reference proteome</keyword>
<name>A0A812NAL0_SYMPI</name>
<sequence length="143" mass="15719">MAHDSYRHFSQDPSLGDAFFRLMRWSDAAASGNDFNVGYYASALKTSGAASVTKTIASLQNQMIGMVWDTVFRWKGPALLSQRLTVLPVPSIDLTSLPAKFDPSELPESFEFSPLVRLELEVVQVLLKEVPAEDGSLVLTACH</sequence>
<gene>
    <name evidence="1" type="ORF">SPIL2461_LOCUS6344</name>
</gene>
<dbReference type="AlphaFoldDB" id="A0A812NAL0"/>
<dbReference type="Proteomes" id="UP000649617">
    <property type="component" value="Unassembled WGS sequence"/>
</dbReference>
<proteinExistence type="predicted"/>
<comment type="caution">
    <text evidence="1">The sequence shown here is derived from an EMBL/GenBank/DDBJ whole genome shotgun (WGS) entry which is preliminary data.</text>
</comment>
<accession>A0A812NAL0</accession>
<evidence type="ECO:0000313" key="2">
    <source>
        <dbReference type="Proteomes" id="UP000649617"/>
    </source>
</evidence>